<dbReference type="InterPro" id="IPR049551">
    <property type="entry name" value="PKS_DH_C"/>
</dbReference>
<feature type="domain" description="Carrier" evidence="6">
    <location>
        <begin position="1767"/>
        <end position="1848"/>
    </location>
</feature>
<dbReference type="InterPro" id="IPR049552">
    <property type="entry name" value="PKS_DH_N"/>
</dbReference>
<dbReference type="GO" id="GO:0031177">
    <property type="term" value="F:phosphopantetheine binding"/>
    <property type="evidence" value="ECO:0007669"/>
    <property type="project" value="InterPro"/>
</dbReference>
<evidence type="ECO:0000256" key="4">
    <source>
        <dbReference type="ARBA" id="ARBA00054155"/>
    </source>
</evidence>
<dbReference type="GO" id="GO:0004312">
    <property type="term" value="F:fatty acid synthase activity"/>
    <property type="evidence" value="ECO:0007669"/>
    <property type="project" value="TreeGrafter"/>
</dbReference>
<dbReference type="Gene3D" id="3.40.47.10">
    <property type="match status" value="1"/>
</dbReference>
<dbReference type="PANTHER" id="PTHR43775:SF37">
    <property type="entry name" value="SI:DKEY-61P9.11"/>
    <property type="match status" value="1"/>
</dbReference>
<dbReference type="FunFam" id="3.40.47.10:FF:000019">
    <property type="entry name" value="Polyketide synthase type I"/>
    <property type="match status" value="1"/>
</dbReference>
<dbReference type="PROSITE" id="PS52004">
    <property type="entry name" value="KS3_2"/>
    <property type="match status" value="1"/>
</dbReference>
<dbReference type="InterPro" id="IPR020807">
    <property type="entry name" value="PKS_DH"/>
</dbReference>
<dbReference type="SMART" id="SM00823">
    <property type="entry name" value="PKS_PP"/>
    <property type="match status" value="1"/>
</dbReference>
<dbReference type="InterPro" id="IPR050091">
    <property type="entry name" value="PKS_NRPS_Biosynth_Enz"/>
</dbReference>
<dbReference type="SUPFAM" id="SSF51735">
    <property type="entry name" value="NAD(P)-binding Rossmann-fold domains"/>
    <property type="match status" value="2"/>
</dbReference>
<dbReference type="Pfam" id="PF00550">
    <property type="entry name" value="PP-binding"/>
    <property type="match status" value="1"/>
</dbReference>
<dbReference type="PANTHER" id="PTHR43775">
    <property type="entry name" value="FATTY ACID SYNTHASE"/>
    <property type="match status" value="1"/>
</dbReference>
<dbReference type="Pfam" id="PF14765">
    <property type="entry name" value="PS-DH"/>
    <property type="match status" value="1"/>
</dbReference>
<name>A0A5B0GN67_9BURK</name>
<dbReference type="InterPro" id="IPR042104">
    <property type="entry name" value="PKS_dehydratase_sf"/>
</dbReference>
<dbReference type="SUPFAM" id="SSF55048">
    <property type="entry name" value="Probable ACP-binding domain of malonyl-CoA ACP transacylase"/>
    <property type="match status" value="1"/>
</dbReference>
<dbReference type="Pfam" id="PF08659">
    <property type="entry name" value="KR"/>
    <property type="match status" value="1"/>
</dbReference>
<dbReference type="InterPro" id="IPR016036">
    <property type="entry name" value="Malonyl_transacylase_ACP-bd"/>
</dbReference>
<feature type="active site" description="Proton donor; for dehydratase activity" evidence="5">
    <location>
        <position position="1172"/>
    </location>
</feature>
<evidence type="ECO:0000259" key="7">
    <source>
        <dbReference type="PROSITE" id="PS52004"/>
    </source>
</evidence>
<keyword evidence="2" id="KW-0597">Phosphoprotein</keyword>
<dbReference type="InterPro" id="IPR014043">
    <property type="entry name" value="Acyl_transferase_dom"/>
</dbReference>
<dbReference type="Proteomes" id="UP000325273">
    <property type="component" value="Unassembled WGS sequence"/>
</dbReference>
<dbReference type="InterPro" id="IPR057326">
    <property type="entry name" value="KR_dom"/>
</dbReference>
<dbReference type="InterPro" id="IPR020806">
    <property type="entry name" value="PKS_PP-bd"/>
</dbReference>
<dbReference type="InterPro" id="IPR020841">
    <property type="entry name" value="PKS_Beta-ketoAc_synthase_dom"/>
</dbReference>
<gene>
    <name evidence="9" type="ORF">FVF58_34840</name>
</gene>
<dbReference type="SMART" id="SM00825">
    <property type="entry name" value="PKS_KS"/>
    <property type="match status" value="1"/>
</dbReference>
<dbReference type="Gene3D" id="3.40.366.10">
    <property type="entry name" value="Malonyl-Coenzyme A Acyl Carrier Protein, domain 2"/>
    <property type="match status" value="1"/>
</dbReference>
<evidence type="ECO:0000256" key="2">
    <source>
        <dbReference type="ARBA" id="ARBA00022553"/>
    </source>
</evidence>
<dbReference type="PROSITE" id="PS50075">
    <property type="entry name" value="CARRIER"/>
    <property type="match status" value="1"/>
</dbReference>
<evidence type="ECO:0000256" key="1">
    <source>
        <dbReference type="ARBA" id="ARBA00022450"/>
    </source>
</evidence>
<dbReference type="Gene3D" id="3.30.70.250">
    <property type="entry name" value="Malonyl-CoA ACP transacylase, ACP-binding"/>
    <property type="match status" value="1"/>
</dbReference>
<dbReference type="SMART" id="SM00826">
    <property type="entry name" value="PKS_DH"/>
    <property type="match status" value="1"/>
</dbReference>
<reference evidence="9 10" key="1">
    <citation type="submission" date="2019-08" db="EMBL/GenBank/DDBJ databases">
        <title>Paraburkholderia sp. DCY113.</title>
        <authorList>
            <person name="Kang J."/>
        </authorList>
    </citation>
    <scope>NUCLEOTIDE SEQUENCE [LARGE SCALE GENOMIC DNA]</scope>
    <source>
        <strain evidence="9 10">DCY113</strain>
    </source>
</reference>
<evidence type="ECO:0000259" key="8">
    <source>
        <dbReference type="PROSITE" id="PS52019"/>
    </source>
</evidence>
<dbReference type="InterPro" id="IPR013968">
    <property type="entry name" value="PKS_KR"/>
</dbReference>
<feature type="region of interest" description="N-terminal hotdog fold" evidence="5">
    <location>
        <begin position="951"/>
        <end position="1095"/>
    </location>
</feature>
<dbReference type="SUPFAM" id="SSF53901">
    <property type="entry name" value="Thiolase-like"/>
    <property type="match status" value="1"/>
</dbReference>
<evidence type="ECO:0000259" key="6">
    <source>
        <dbReference type="PROSITE" id="PS50075"/>
    </source>
</evidence>
<keyword evidence="1" id="KW-0596">Phosphopantetheine</keyword>
<dbReference type="InterPro" id="IPR032821">
    <property type="entry name" value="PKS_assoc"/>
</dbReference>
<sequence length="1886" mass="203092">MMNEPTSAKLTPVKQALLKIEALRRELNNARLVASEPIAVVGMGCRLPGGANSADQLWAMLAAGTDAVIEVPAERWTDAIYDPRPGRRNTSYSLHGAFIDEVDRFDPEFFGLSGREAHHVDPQQRLLLECSWRAIEDAGFTREGIGACRTGVFVGSSLDDYARISELVPGAELSYAQTSLGTARPFAAGRISYLFGFHGPTLQLDTACSSSLVTVHLACQSLRNRESDVALAGGVNLMLSPEMTIALCELQALSPDGRCKTFDASANGYVRGEGCGVIALMRLSDARAQKRPIRAVIRGSAVNHDGRSNGMTAPNGRAQREVIRDALTRAGVAPEEVDYVEAHGTGTQLGDPIELRALHDVYCHDVQRNQDLYVGSIKTNMGHLEAAASVSGLMKVICSLEKAEIPKHLHLDTPTPHVDWQSNGIKVVTQHMAWPSNRPGKRVAGISSFGMSGTNAHLIIESWQDDRADGADAPIADDPALVQSLPARPEIFPFSAHTPSTLARSLADCAAQLRTNPSIQPHDFAHSLRVGRDTQRHRIALVAGTREQLIEALTQTEHACRAERSPRANEPGKLAFLFTGQGAQHAGMARQLYQTFPLFREALDECDGHFEALGEHSLIDVLWGDKQTLIHETRYTQPAMFAIETALARLWMHWGIVPDVLMGHSIGEYAAACLAGVFSLSDACRLVVARGQLMETMTPPGKMLAVLTPAAKLAGYLSAYHGRVELAADNGPSNAVVSGDADGIDELARQLECDGISTRALSVSRAFHSPLMEPMLDAFGEVTASVRYQPPRIRLVSNVSGIFEAERFCDPAYWVQHVRAAVNFRQGVGTLSADGIRTFIEIGPGKTLTSLVKACCAMQGGGRAISALHSFGDPENECEQLLKTLADVYAAGRRVDWDAFERSRAQHRTARRLLLPPYPLEPGHYWIGARQAVERARPLSSALAAAAPAHNSLLGQQLMLPALDGRRYENRLCVSELPFLEGHAVHGGLVFPAAGFIEVVLDAAQRGKSSVDTADGSRAPWLHVQELSFDHPLVLDRQRPFLLGTVVHAAESAKGTVKAARAHLEIYSRNADDAEPEPQWVNHCSAWLPATADCTHGDADTPTLTACQERCTQALPVDLFYERLRERGLAYDGAFRSIRRIWRSDDAALSRIEIDPAHACVAARSIHPAVLDNCFQTVAAALWDAGLKMTYVPVGINHLACQPIPDTRVVWCAVRVKSRRHLVSADLWVYDDAGQCVALIAHLQLLAVDPRKFAAARPHANLYSLAWRALPIEAGSALPAQASYVLVTGDAAPGDQIAAQLSAAGTDCPIVRQFAEPPDGDDECVRRFRKALSAVASCATASDSVQILYVWPHAPSASDARSSEEELGQVADAYRRFANFWRAVQATDWSGRRLMVCIVTQSAQCIPGHDRLVDPAQAAAWGVARSLMHESGDIRVLAADLPGPDPASCEALLAAIGESVRTGEMQFAMRGRAMYVPRLVRRNAPAARPLARGAYLVTGGRGAIGTRLIEWLIAKGMPKIVSVSRQLPAEAERGRLTQLALAHDSALEFAAVDIASAAEVDELIKSIEADAARPLKGILHAAGTLEDGLLLTQPMSSVMKVLTPKIAGTLNLHRATAHLAVNHFVSFSSIVSCIGSPGQCAYAAANAYLDALSLGRNEEGLSGHVMNWGLWGGKGMAEQLDAQQLRRIETYGLKVLDPDAALHELDGLMAERQGQSQIWNVDVDTLLKRSASGSLRTLLKEITDGPANVPAGTAGSASSLGQRLAALPDGERETALRDHLAGEIAATLQIAPERVSPSVALIELGLDSLMAAEFRNALRDELGVDIPFGRLLEGATLNDVVSTIVDTMGRGATAPTAVQTEPRSANQLDVVSSEATFGVEMEGGEL</sequence>
<dbReference type="GO" id="GO:0004315">
    <property type="term" value="F:3-oxoacyl-[acyl-carrier-protein] synthase activity"/>
    <property type="evidence" value="ECO:0007669"/>
    <property type="project" value="InterPro"/>
</dbReference>
<dbReference type="Gene3D" id="3.10.129.110">
    <property type="entry name" value="Polyketide synthase dehydratase"/>
    <property type="match status" value="1"/>
</dbReference>
<dbReference type="Gene3D" id="1.10.1200.10">
    <property type="entry name" value="ACP-like"/>
    <property type="match status" value="1"/>
</dbReference>
<dbReference type="InterPro" id="IPR014031">
    <property type="entry name" value="Ketoacyl_synth_C"/>
</dbReference>
<evidence type="ECO:0000256" key="3">
    <source>
        <dbReference type="ARBA" id="ARBA00022679"/>
    </source>
</evidence>
<comment type="caution">
    <text evidence="9">The sequence shown here is derived from an EMBL/GenBank/DDBJ whole genome shotgun (WGS) entry which is preliminary data.</text>
</comment>
<dbReference type="InterPro" id="IPR036291">
    <property type="entry name" value="NAD(P)-bd_dom_sf"/>
</dbReference>
<evidence type="ECO:0000313" key="9">
    <source>
        <dbReference type="EMBL" id="KAA1003858.1"/>
    </source>
</evidence>
<comment type="function">
    <text evidence="4">Involved in production of the polyketide antibiotic thailandamide.</text>
</comment>
<feature type="region of interest" description="C-terminal hotdog fold" evidence="5">
    <location>
        <begin position="1112"/>
        <end position="1254"/>
    </location>
</feature>
<dbReference type="InterPro" id="IPR014030">
    <property type="entry name" value="Ketoacyl_synth_N"/>
</dbReference>
<dbReference type="InterPro" id="IPR016039">
    <property type="entry name" value="Thiolase-like"/>
</dbReference>
<accession>A0A5B0GN67</accession>
<dbReference type="InterPro" id="IPR009081">
    <property type="entry name" value="PP-bd_ACP"/>
</dbReference>
<dbReference type="EMBL" id="VTUZ01000032">
    <property type="protein sequence ID" value="KAA1003858.1"/>
    <property type="molecule type" value="Genomic_DNA"/>
</dbReference>
<dbReference type="SUPFAM" id="SSF52151">
    <property type="entry name" value="FabD/lysophospholipase-like"/>
    <property type="match status" value="1"/>
</dbReference>
<dbReference type="Pfam" id="PF00698">
    <property type="entry name" value="Acyl_transf_1"/>
    <property type="match status" value="1"/>
</dbReference>
<dbReference type="InterPro" id="IPR001227">
    <property type="entry name" value="Ac_transferase_dom_sf"/>
</dbReference>
<dbReference type="Pfam" id="PF21089">
    <property type="entry name" value="PKS_DH_N"/>
    <property type="match status" value="1"/>
</dbReference>
<protein>
    <submittedName>
        <fullName evidence="9">SDR family NAD(P)-dependent oxidoreductase</fullName>
    </submittedName>
</protein>
<dbReference type="SMART" id="SM00827">
    <property type="entry name" value="PKS_AT"/>
    <property type="match status" value="1"/>
</dbReference>
<feature type="domain" description="Ketosynthase family 3 (KS3)" evidence="7">
    <location>
        <begin position="35"/>
        <end position="462"/>
    </location>
</feature>
<keyword evidence="3" id="KW-0808">Transferase</keyword>
<proteinExistence type="predicted"/>
<dbReference type="InterPro" id="IPR036736">
    <property type="entry name" value="ACP-like_sf"/>
</dbReference>
<dbReference type="SUPFAM" id="SSF47336">
    <property type="entry name" value="ACP-like"/>
    <property type="match status" value="1"/>
</dbReference>
<feature type="domain" description="PKS/mFAS DH" evidence="8">
    <location>
        <begin position="951"/>
        <end position="1254"/>
    </location>
</feature>
<dbReference type="GO" id="GO:0006633">
    <property type="term" value="P:fatty acid biosynthetic process"/>
    <property type="evidence" value="ECO:0007669"/>
    <property type="project" value="InterPro"/>
</dbReference>
<dbReference type="FunFam" id="3.40.366.10:FF:000002">
    <property type="entry name" value="Probable polyketide synthase 2"/>
    <property type="match status" value="1"/>
</dbReference>
<evidence type="ECO:0000256" key="5">
    <source>
        <dbReference type="PROSITE-ProRule" id="PRU01363"/>
    </source>
</evidence>
<dbReference type="SMART" id="SM00822">
    <property type="entry name" value="PKS_KR"/>
    <property type="match status" value="1"/>
</dbReference>
<dbReference type="Gene3D" id="3.30.70.3290">
    <property type="match status" value="1"/>
</dbReference>
<dbReference type="InterPro" id="IPR018201">
    <property type="entry name" value="Ketoacyl_synth_AS"/>
</dbReference>
<dbReference type="PROSITE" id="PS52019">
    <property type="entry name" value="PKS_MFAS_DH"/>
    <property type="match status" value="1"/>
</dbReference>
<dbReference type="Pfam" id="PF00109">
    <property type="entry name" value="ketoacyl-synt"/>
    <property type="match status" value="1"/>
</dbReference>
<dbReference type="CDD" id="cd00833">
    <property type="entry name" value="PKS"/>
    <property type="match status" value="1"/>
</dbReference>
<dbReference type="Pfam" id="PF02801">
    <property type="entry name" value="Ketoacyl-synt_C"/>
    <property type="match status" value="1"/>
</dbReference>
<evidence type="ECO:0000313" key="10">
    <source>
        <dbReference type="Proteomes" id="UP000325273"/>
    </source>
</evidence>
<organism evidence="9 10">
    <name type="scientific">Paraburkholderia panacisoli</name>
    <dbReference type="NCBI Taxonomy" id="2603818"/>
    <lineage>
        <taxon>Bacteria</taxon>
        <taxon>Pseudomonadati</taxon>
        <taxon>Pseudomonadota</taxon>
        <taxon>Betaproteobacteria</taxon>
        <taxon>Burkholderiales</taxon>
        <taxon>Burkholderiaceae</taxon>
        <taxon>Paraburkholderia</taxon>
    </lineage>
</organism>
<keyword evidence="10" id="KW-1185">Reference proteome</keyword>
<dbReference type="PROSITE" id="PS00606">
    <property type="entry name" value="KS3_1"/>
    <property type="match status" value="1"/>
</dbReference>
<dbReference type="InterPro" id="IPR049900">
    <property type="entry name" value="PKS_mFAS_DH"/>
</dbReference>
<dbReference type="Pfam" id="PF16197">
    <property type="entry name" value="KAsynt_C_assoc"/>
    <property type="match status" value="1"/>
</dbReference>
<dbReference type="InterPro" id="IPR016035">
    <property type="entry name" value="Acyl_Trfase/lysoPLipase"/>
</dbReference>
<dbReference type="Gene3D" id="3.40.50.720">
    <property type="entry name" value="NAD(P)-binding Rossmann-like Domain"/>
    <property type="match status" value="1"/>
</dbReference>
<feature type="active site" description="Proton acceptor; for dehydratase activity" evidence="5">
    <location>
        <position position="983"/>
    </location>
</feature>